<dbReference type="PANTHER" id="PTHR11567">
    <property type="entry name" value="ACID PHOSPHATASE-RELATED"/>
    <property type="match status" value="1"/>
</dbReference>
<keyword evidence="4" id="KW-0732">Signal</keyword>
<dbReference type="InterPro" id="IPR000560">
    <property type="entry name" value="His_Pase_clade-2"/>
</dbReference>
<dbReference type="Pfam" id="PF00328">
    <property type="entry name" value="His_Phos_2"/>
    <property type="match status" value="1"/>
</dbReference>
<evidence type="ECO:0000256" key="6">
    <source>
        <dbReference type="ARBA" id="ARBA00023157"/>
    </source>
</evidence>
<evidence type="ECO:0000256" key="1">
    <source>
        <dbReference type="ARBA" id="ARBA00000032"/>
    </source>
</evidence>
<organism evidence="8 9">
    <name type="scientific">Armadillidium nasatum</name>
    <dbReference type="NCBI Taxonomy" id="96803"/>
    <lineage>
        <taxon>Eukaryota</taxon>
        <taxon>Metazoa</taxon>
        <taxon>Ecdysozoa</taxon>
        <taxon>Arthropoda</taxon>
        <taxon>Crustacea</taxon>
        <taxon>Multicrustacea</taxon>
        <taxon>Malacostraca</taxon>
        <taxon>Eumalacostraca</taxon>
        <taxon>Peracarida</taxon>
        <taxon>Isopoda</taxon>
        <taxon>Oniscidea</taxon>
        <taxon>Crinocheta</taxon>
        <taxon>Armadillidiidae</taxon>
        <taxon>Armadillidium</taxon>
    </lineage>
</organism>
<reference evidence="8 9" key="1">
    <citation type="journal article" date="2019" name="PLoS Biol.">
        <title>Sex chromosomes control vertical transmission of feminizing Wolbachia symbionts in an isopod.</title>
        <authorList>
            <person name="Becking T."/>
            <person name="Chebbi M.A."/>
            <person name="Giraud I."/>
            <person name="Moumen B."/>
            <person name="Laverre T."/>
            <person name="Caubet Y."/>
            <person name="Peccoud J."/>
            <person name="Gilbert C."/>
            <person name="Cordaux R."/>
        </authorList>
    </citation>
    <scope>NUCLEOTIDE SEQUENCE [LARGE SCALE GENOMIC DNA]</scope>
    <source>
        <strain evidence="8">ANa2</strain>
        <tissue evidence="8">Whole body excluding digestive tract and cuticle</tissue>
    </source>
</reference>
<keyword evidence="9" id="KW-1185">Reference proteome</keyword>
<keyword evidence="6" id="KW-1015">Disulfide bond</keyword>
<evidence type="ECO:0000256" key="2">
    <source>
        <dbReference type="ARBA" id="ARBA00005375"/>
    </source>
</evidence>
<evidence type="ECO:0000256" key="4">
    <source>
        <dbReference type="ARBA" id="ARBA00022729"/>
    </source>
</evidence>
<accession>A0A5N5TNL8</accession>
<dbReference type="SUPFAM" id="SSF53254">
    <property type="entry name" value="Phosphoglycerate mutase-like"/>
    <property type="match status" value="1"/>
</dbReference>
<comment type="caution">
    <text evidence="8">The sequence shown here is derived from an EMBL/GenBank/DDBJ whole genome shotgun (WGS) entry which is preliminary data.</text>
</comment>
<dbReference type="OrthoDB" id="10257284at2759"/>
<sequence>MVKTMVISLGLWLRQRYDGFIKNKFDPKEFYIRSSDFDVNLMTALLVTDAFYYPDNETRFRDFPRLPTPVHAAPMDVDKLLYVDIACPRIAIETSKLHNIPEVQNFFRKNENLFHFVSEKSGANITSLEDFLDVYRTLAAERSYNLTIPSWAVQNYDEISTAAHFWFQYFSYSNELKRLRVGPVFELLTENMRKKSIGELSEQKMFMYSYQGFYTSAMLNTMGVFNGIEPPHSSSLIFELHQTGQNYFVKVLYQNDTTFQNPPLELTLPDCSLECPLSDFINLLKDFIPKDWEKECHSIDPISDPSYPSYTGNSENKNTDIQMAILRKTNTETIDFTAKK</sequence>
<evidence type="ECO:0000256" key="5">
    <source>
        <dbReference type="ARBA" id="ARBA00022801"/>
    </source>
</evidence>
<evidence type="ECO:0000313" key="9">
    <source>
        <dbReference type="Proteomes" id="UP000326759"/>
    </source>
</evidence>
<evidence type="ECO:0000256" key="3">
    <source>
        <dbReference type="ARBA" id="ARBA00012646"/>
    </source>
</evidence>
<dbReference type="InterPro" id="IPR050645">
    <property type="entry name" value="Histidine_acid_phosphatase"/>
</dbReference>
<dbReference type="EMBL" id="SEYY01000222">
    <property type="protein sequence ID" value="KAB7507767.1"/>
    <property type="molecule type" value="Genomic_DNA"/>
</dbReference>
<dbReference type="Gene3D" id="3.40.50.1240">
    <property type="entry name" value="Phosphoglycerate mutase-like"/>
    <property type="match status" value="1"/>
</dbReference>
<name>A0A5N5TNL8_9CRUS</name>
<gene>
    <name evidence="8" type="ORF">Anas_01621</name>
</gene>
<evidence type="ECO:0000313" key="8">
    <source>
        <dbReference type="EMBL" id="KAB7507767.1"/>
    </source>
</evidence>
<keyword evidence="5" id="KW-0378">Hydrolase</keyword>
<comment type="catalytic activity">
    <reaction evidence="1">
        <text>a phosphate monoester + H2O = an alcohol + phosphate</text>
        <dbReference type="Rhea" id="RHEA:15017"/>
        <dbReference type="ChEBI" id="CHEBI:15377"/>
        <dbReference type="ChEBI" id="CHEBI:30879"/>
        <dbReference type="ChEBI" id="CHEBI:43474"/>
        <dbReference type="ChEBI" id="CHEBI:67140"/>
        <dbReference type="EC" id="3.1.3.2"/>
    </reaction>
</comment>
<comment type="similarity">
    <text evidence="2">Belongs to the histidine acid phosphatase family.</text>
</comment>
<proteinExistence type="inferred from homology"/>
<dbReference type="AlphaFoldDB" id="A0A5N5TNL8"/>
<dbReference type="EC" id="3.1.3.2" evidence="3"/>
<evidence type="ECO:0000256" key="7">
    <source>
        <dbReference type="ARBA" id="ARBA00023180"/>
    </source>
</evidence>
<dbReference type="GO" id="GO:0003993">
    <property type="term" value="F:acid phosphatase activity"/>
    <property type="evidence" value="ECO:0007669"/>
    <property type="project" value="UniProtKB-EC"/>
</dbReference>
<dbReference type="PANTHER" id="PTHR11567:SF211">
    <property type="entry name" value="PROSTATIC ACID PHOSPHATASE"/>
    <property type="match status" value="1"/>
</dbReference>
<dbReference type="Proteomes" id="UP000326759">
    <property type="component" value="Unassembled WGS sequence"/>
</dbReference>
<dbReference type="InterPro" id="IPR029033">
    <property type="entry name" value="His_PPase_superfam"/>
</dbReference>
<keyword evidence="7" id="KW-0325">Glycoprotein</keyword>
<protein>
    <recommendedName>
        <fullName evidence="3">acid phosphatase</fullName>
        <ecNumber evidence="3">3.1.3.2</ecNumber>
    </recommendedName>
</protein>